<accession>A0A368SSU0</accession>
<sequence>MARSCARGRIGGSCARGRNRRAYISPRVPICAARRFREREGETESEEGGGRAAPPRSSGSHPFHFHRSNAFVYIQALIGSPSAPSSTPPSCPPGLLACTSSCLLHSALLLMLGYTLLCCLR</sequence>
<feature type="region of interest" description="Disordered" evidence="1">
    <location>
        <begin position="37"/>
        <end position="64"/>
    </location>
</feature>
<gene>
    <name evidence="2" type="ORF">SETIT_9G459400v2</name>
</gene>
<dbReference type="AlphaFoldDB" id="A0A368SSU0"/>
<reference evidence="2" key="2">
    <citation type="submission" date="2015-07" db="EMBL/GenBank/DDBJ databases">
        <authorList>
            <person name="Noorani M."/>
        </authorList>
    </citation>
    <scope>NUCLEOTIDE SEQUENCE</scope>
    <source>
        <strain evidence="2">Yugu1</strain>
    </source>
</reference>
<name>A0A368SSU0_SETIT</name>
<reference evidence="2" key="1">
    <citation type="journal article" date="2012" name="Nat. Biotechnol.">
        <title>Reference genome sequence of the model plant Setaria.</title>
        <authorList>
            <person name="Bennetzen J.L."/>
            <person name="Schmutz J."/>
            <person name="Wang H."/>
            <person name="Percifield R."/>
            <person name="Hawkins J."/>
            <person name="Pontaroli A.C."/>
            <person name="Estep M."/>
            <person name="Feng L."/>
            <person name="Vaughn J.N."/>
            <person name="Grimwood J."/>
            <person name="Jenkins J."/>
            <person name="Barry K."/>
            <person name="Lindquist E."/>
            <person name="Hellsten U."/>
            <person name="Deshpande S."/>
            <person name="Wang X."/>
            <person name="Wu X."/>
            <person name="Mitros T."/>
            <person name="Triplett J."/>
            <person name="Yang X."/>
            <person name="Ye C.Y."/>
            <person name="Mauro-Herrera M."/>
            <person name="Wang L."/>
            <person name="Li P."/>
            <person name="Sharma M."/>
            <person name="Sharma R."/>
            <person name="Ronald P.C."/>
            <person name="Panaud O."/>
            <person name="Kellogg E.A."/>
            <person name="Brutnell T.P."/>
            <person name="Doust A.N."/>
            <person name="Tuskan G.A."/>
            <person name="Rokhsar D."/>
            <person name="Devos K.M."/>
        </authorList>
    </citation>
    <scope>NUCLEOTIDE SEQUENCE [LARGE SCALE GENOMIC DNA]</scope>
    <source>
        <strain evidence="2">Yugu1</strain>
    </source>
</reference>
<proteinExistence type="predicted"/>
<organism evidence="2">
    <name type="scientific">Setaria italica</name>
    <name type="common">Foxtail millet</name>
    <name type="synonym">Panicum italicum</name>
    <dbReference type="NCBI Taxonomy" id="4555"/>
    <lineage>
        <taxon>Eukaryota</taxon>
        <taxon>Viridiplantae</taxon>
        <taxon>Streptophyta</taxon>
        <taxon>Embryophyta</taxon>
        <taxon>Tracheophyta</taxon>
        <taxon>Spermatophyta</taxon>
        <taxon>Magnoliopsida</taxon>
        <taxon>Liliopsida</taxon>
        <taxon>Poales</taxon>
        <taxon>Poaceae</taxon>
        <taxon>PACMAD clade</taxon>
        <taxon>Panicoideae</taxon>
        <taxon>Panicodae</taxon>
        <taxon>Paniceae</taxon>
        <taxon>Cenchrinae</taxon>
        <taxon>Setaria</taxon>
    </lineage>
</organism>
<evidence type="ECO:0000313" key="2">
    <source>
        <dbReference type="EMBL" id="RCV45498.1"/>
    </source>
</evidence>
<protein>
    <submittedName>
        <fullName evidence="2">Uncharacterized protein</fullName>
    </submittedName>
</protein>
<dbReference type="EMBL" id="CM003536">
    <property type="protein sequence ID" value="RCV45498.1"/>
    <property type="molecule type" value="Genomic_DNA"/>
</dbReference>
<evidence type="ECO:0000256" key="1">
    <source>
        <dbReference type="SAM" id="MobiDB-lite"/>
    </source>
</evidence>